<accession>A0ACB7S713</accession>
<sequence>MFSFARIYTEWVEGDENPPGENRDVRTTKREFSLRSNWVAFQRIRALLQKRLLYLWRTPFLFFIGWLLPLAAAYLGLVVVNLKPISLRPDDKHFNLAIKTFVGNSTPPFNTFLAIQFQGVASLNYERYMEKEGIPYDLLADVSETIQELYDDNAFTLMTTYAFGASFNESGYWLWSNRLSVIGQNVQRNMMDTIALRSLTRHDEATIHTGISLHTLTEKEMHGEDIFSRDPLNELYEHLSYTWMYWGVVAPVSFGLITSTFVVLPSLEIANEARDLQLMSGISGFGFLGVNLLFDIVFYLVPMLTIYAGFATYFKLPRSTKDALAAVLFSSAPVEVLLPYVISEFAPDGGTAYAINLGLFVIAAPGAVIGYLIASKALHAEILRWPLLLFPPFTLPAATVRAVNLATETTICDYLRGRNTLSNKHVRFCDTVKVYGPTVKLCCDILTNKTNGTWERVDAFSPSPRGIFVDVLVMLLLAYFLFVYILKRVSGWSMPPLWTTVPQRRAGTPEDEDVASERVAVEKICRRGQFAEYTFVARRLHKNYGALEAVRGISFALRPAECFGLLGVNGAGKTTTFRMLTGLTHVTYGDAYMRDARLSGDTRKWQSRLGYCPQSAALLEKLNAYEVLYVFGRLRGVREENLAAAVEHVIYVVGLGEHARKRCHTYSGGNKRKLCIGVALIGFPGVVFLDEPYAGVDVLSRTRIYERLDEVKESTKCTIVLTSHSMEECELSCDRMCIMVEGEMVCLGTLQHLKDKYGKGCRVQFVLPDDAKRSAREMADTIVPALPGASVSNLHSKKVELRIEEKLPWSTVFKRIAALEENLDFEYVLVSDYTLEQIFVDFARKKDEDKEMESEI</sequence>
<organism evidence="1 2">
    <name type="scientific">Hyalomma asiaticum</name>
    <name type="common">Tick</name>
    <dbReference type="NCBI Taxonomy" id="266040"/>
    <lineage>
        <taxon>Eukaryota</taxon>
        <taxon>Metazoa</taxon>
        <taxon>Ecdysozoa</taxon>
        <taxon>Arthropoda</taxon>
        <taxon>Chelicerata</taxon>
        <taxon>Arachnida</taxon>
        <taxon>Acari</taxon>
        <taxon>Parasitiformes</taxon>
        <taxon>Ixodida</taxon>
        <taxon>Ixodoidea</taxon>
        <taxon>Ixodidae</taxon>
        <taxon>Hyalomminae</taxon>
        <taxon>Hyalomma</taxon>
    </lineage>
</organism>
<gene>
    <name evidence="1" type="ORF">HPB50_005131</name>
</gene>
<evidence type="ECO:0000313" key="1">
    <source>
        <dbReference type="EMBL" id="KAH6929699.1"/>
    </source>
</evidence>
<protein>
    <submittedName>
        <fullName evidence="1">Uncharacterized protein</fullName>
    </submittedName>
</protein>
<dbReference type="EMBL" id="CM023485">
    <property type="protein sequence ID" value="KAH6929699.1"/>
    <property type="molecule type" value="Genomic_DNA"/>
</dbReference>
<comment type="caution">
    <text evidence="1">The sequence shown here is derived from an EMBL/GenBank/DDBJ whole genome shotgun (WGS) entry which is preliminary data.</text>
</comment>
<name>A0ACB7S713_HYAAI</name>
<dbReference type="Proteomes" id="UP000821845">
    <property type="component" value="Chromosome 5"/>
</dbReference>
<proteinExistence type="predicted"/>
<reference evidence="1" key="1">
    <citation type="submission" date="2020-05" db="EMBL/GenBank/DDBJ databases">
        <title>Large-scale comparative analyses of tick genomes elucidate their genetic diversity and vector capacities.</title>
        <authorList>
            <person name="Jia N."/>
            <person name="Wang J."/>
            <person name="Shi W."/>
            <person name="Du L."/>
            <person name="Sun Y."/>
            <person name="Zhan W."/>
            <person name="Jiang J."/>
            <person name="Wang Q."/>
            <person name="Zhang B."/>
            <person name="Ji P."/>
            <person name="Sakyi L.B."/>
            <person name="Cui X."/>
            <person name="Yuan T."/>
            <person name="Jiang B."/>
            <person name="Yang W."/>
            <person name="Lam T.T.-Y."/>
            <person name="Chang Q."/>
            <person name="Ding S."/>
            <person name="Wang X."/>
            <person name="Zhu J."/>
            <person name="Ruan X."/>
            <person name="Zhao L."/>
            <person name="Wei J."/>
            <person name="Que T."/>
            <person name="Du C."/>
            <person name="Cheng J."/>
            <person name="Dai P."/>
            <person name="Han X."/>
            <person name="Huang E."/>
            <person name="Gao Y."/>
            <person name="Liu J."/>
            <person name="Shao H."/>
            <person name="Ye R."/>
            <person name="Li L."/>
            <person name="Wei W."/>
            <person name="Wang X."/>
            <person name="Wang C."/>
            <person name="Yang T."/>
            <person name="Huo Q."/>
            <person name="Li W."/>
            <person name="Guo W."/>
            <person name="Chen H."/>
            <person name="Zhou L."/>
            <person name="Ni X."/>
            <person name="Tian J."/>
            <person name="Zhou Y."/>
            <person name="Sheng Y."/>
            <person name="Liu T."/>
            <person name="Pan Y."/>
            <person name="Xia L."/>
            <person name="Li J."/>
            <person name="Zhao F."/>
            <person name="Cao W."/>
        </authorList>
    </citation>
    <scope>NUCLEOTIDE SEQUENCE</scope>
    <source>
        <strain evidence="1">Hyas-2018</strain>
    </source>
</reference>
<keyword evidence="2" id="KW-1185">Reference proteome</keyword>
<evidence type="ECO:0000313" key="2">
    <source>
        <dbReference type="Proteomes" id="UP000821845"/>
    </source>
</evidence>